<dbReference type="Pfam" id="PF04504">
    <property type="entry name" value="GeBP-like_DBD"/>
    <property type="match status" value="1"/>
</dbReference>
<dbReference type="Gramene" id="TKW37999">
    <property type="protein sequence ID" value="TKW37999"/>
    <property type="gene ID" value="SEVIR_1G086500v2"/>
</dbReference>
<proteinExistence type="inferred from homology"/>
<dbReference type="OMA" id="HERRGCA"/>
<evidence type="ECO:0000313" key="5">
    <source>
        <dbReference type="Proteomes" id="UP000298652"/>
    </source>
</evidence>
<feature type="region of interest" description="Disordered" evidence="2">
    <location>
        <begin position="1"/>
        <end position="68"/>
    </location>
</feature>
<dbReference type="EMBL" id="CM016552">
    <property type="protein sequence ID" value="TKW37999.1"/>
    <property type="molecule type" value="Genomic_DNA"/>
</dbReference>
<gene>
    <name evidence="4" type="ORF">SEVIR_1G086500v2</name>
</gene>
<evidence type="ECO:0000256" key="2">
    <source>
        <dbReference type="SAM" id="MobiDB-lite"/>
    </source>
</evidence>
<dbReference type="InterPro" id="IPR007592">
    <property type="entry name" value="GEBP"/>
</dbReference>
<name>A0A4U6WAP7_SETVI</name>
<keyword evidence="5" id="KW-1185">Reference proteome</keyword>
<dbReference type="Proteomes" id="UP000298652">
    <property type="component" value="Chromosome 1"/>
</dbReference>
<sequence>MGIPNFQILASPLSTASSDDTTTTNVSDEHLSPLSSPSISFDSVSASDASTSSSVVSDGSSRSEPVVSKKPRLPVRSWLASDEIALLEAVSEHRQKHGRLPSPNHLAAALRGRLRAEDRLSADEISRRLRALRSRYDNAVLRMSRGTIPVKDDDVTIYKLSKLIWEGTRKGKREKKTRAADVRKDPREFGELTGLYPCLSAEVEAIDTGSGAAAAGLLKRAFERIGDDTAARLEAKVKMQRVAEARASAKLDQLRTNVAKKVDWLSFPSSPLAATEVTAETPPPSCSVLTAWRPRVTAVRPRQAAVVFQAPPMLVIVLGIQIPCAWNQGVGAYGVGLKLREPAWCLPCCDDLIMGWSRGLRYIANSQQHGVPLNQGNLQRAHS</sequence>
<feature type="compositionally biased region" description="Low complexity" evidence="2">
    <location>
        <begin position="11"/>
        <end position="65"/>
    </location>
</feature>
<evidence type="ECO:0000313" key="4">
    <source>
        <dbReference type="EMBL" id="TKW37999.1"/>
    </source>
</evidence>
<dbReference type="AlphaFoldDB" id="A0A4U6WAP7"/>
<evidence type="ECO:0000259" key="3">
    <source>
        <dbReference type="Pfam" id="PF04504"/>
    </source>
</evidence>
<dbReference type="GO" id="GO:0006355">
    <property type="term" value="P:regulation of DNA-templated transcription"/>
    <property type="evidence" value="ECO:0007669"/>
    <property type="project" value="InterPro"/>
</dbReference>
<reference evidence="4" key="1">
    <citation type="submission" date="2019-03" db="EMBL/GenBank/DDBJ databases">
        <title>WGS assembly of Setaria viridis.</title>
        <authorList>
            <person name="Huang P."/>
            <person name="Jenkins J."/>
            <person name="Grimwood J."/>
            <person name="Barry K."/>
            <person name="Healey A."/>
            <person name="Mamidi S."/>
            <person name="Sreedasyam A."/>
            <person name="Shu S."/>
            <person name="Feldman M."/>
            <person name="Wu J."/>
            <person name="Yu Y."/>
            <person name="Chen C."/>
            <person name="Johnson J."/>
            <person name="Rokhsar D."/>
            <person name="Baxter I."/>
            <person name="Schmutz J."/>
            <person name="Brutnell T."/>
            <person name="Kellogg E."/>
        </authorList>
    </citation>
    <scope>NUCLEOTIDE SEQUENCE [LARGE SCALE GENOMIC DNA]</scope>
</reference>
<feature type="domain" description="Glabrous enhancer-binding protein-like DBD" evidence="3">
    <location>
        <begin position="76"/>
        <end position="166"/>
    </location>
</feature>
<accession>A0A4U6WAP7</accession>
<dbReference type="InterPro" id="IPR053932">
    <property type="entry name" value="GeBP-like_DBD"/>
</dbReference>
<comment type="similarity">
    <text evidence="1">Belongs to the GeBP family.</text>
</comment>
<dbReference type="PANTHER" id="PTHR31662">
    <property type="entry name" value="BNAANNG10740D PROTEIN-RELATED"/>
    <property type="match status" value="1"/>
</dbReference>
<dbReference type="GO" id="GO:0005634">
    <property type="term" value="C:nucleus"/>
    <property type="evidence" value="ECO:0007669"/>
    <property type="project" value="TreeGrafter"/>
</dbReference>
<organism evidence="4 5">
    <name type="scientific">Setaria viridis</name>
    <name type="common">Green bristlegrass</name>
    <name type="synonym">Setaria italica subsp. viridis</name>
    <dbReference type="NCBI Taxonomy" id="4556"/>
    <lineage>
        <taxon>Eukaryota</taxon>
        <taxon>Viridiplantae</taxon>
        <taxon>Streptophyta</taxon>
        <taxon>Embryophyta</taxon>
        <taxon>Tracheophyta</taxon>
        <taxon>Spermatophyta</taxon>
        <taxon>Magnoliopsida</taxon>
        <taxon>Liliopsida</taxon>
        <taxon>Poales</taxon>
        <taxon>Poaceae</taxon>
        <taxon>PACMAD clade</taxon>
        <taxon>Panicoideae</taxon>
        <taxon>Panicodae</taxon>
        <taxon>Paniceae</taxon>
        <taxon>Cenchrinae</taxon>
        <taxon>Setaria</taxon>
    </lineage>
</organism>
<dbReference type="PANTHER" id="PTHR31662:SF31">
    <property type="entry name" value="OS06G0498000 PROTEIN"/>
    <property type="match status" value="1"/>
</dbReference>
<protein>
    <recommendedName>
        <fullName evidence="3">Glabrous enhancer-binding protein-like DBD domain-containing protein</fullName>
    </recommendedName>
</protein>
<evidence type="ECO:0000256" key="1">
    <source>
        <dbReference type="ARBA" id="ARBA00010820"/>
    </source>
</evidence>